<evidence type="ECO:0000313" key="1">
    <source>
        <dbReference type="EMBL" id="TQN65013.1"/>
    </source>
</evidence>
<protein>
    <submittedName>
        <fullName evidence="1">Uncharacterized protein</fullName>
    </submittedName>
</protein>
<gene>
    <name evidence="1" type="ORF">CSHISOI_10405</name>
</gene>
<accession>A0A5Q4BDH8</accession>
<dbReference type="AlphaFoldDB" id="A0A5Q4BDH8"/>
<reference evidence="1 2" key="1">
    <citation type="journal article" date="2019" name="Sci. Rep.">
        <title>Colletotrichum shisoi sp. nov., an anthracnose pathogen of Perilla frutescens in Japan: molecular phylogenetic, morphological and genomic evidence.</title>
        <authorList>
            <person name="Gan P."/>
            <person name="Tsushima A."/>
            <person name="Hiroyama R."/>
            <person name="Narusaka M."/>
            <person name="Takano Y."/>
            <person name="Narusaka Y."/>
            <person name="Kawaradani M."/>
            <person name="Damm U."/>
            <person name="Shirasu K."/>
        </authorList>
    </citation>
    <scope>NUCLEOTIDE SEQUENCE [LARGE SCALE GENOMIC DNA]</scope>
    <source>
        <strain evidence="1 2">PG-2018a</strain>
    </source>
</reference>
<keyword evidence="2" id="KW-1185">Reference proteome</keyword>
<dbReference type="EMBL" id="PUHP01001867">
    <property type="protein sequence ID" value="TQN65013.1"/>
    <property type="molecule type" value="Genomic_DNA"/>
</dbReference>
<organism evidence="1 2">
    <name type="scientific">Colletotrichum shisoi</name>
    <dbReference type="NCBI Taxonomy" id="2078593"/>
    <lineage>
        <taxon>Eukaryota</taxon>
        <taxon>Fungi</taxon>
        <taxon>Dikarya</taxon>
        <taxon>Ascomycota</taxon>
        <taxon>Pezizomycotina</taxon>
        <taxon>Sordariomycetes</taxon>
        <taxon>Hypocreomycetidae</taxon>
        <taxon>Glomerellales</taxon>
        <taxon>Glomerellaceae</taxon>
        <taxon>Colletotrichum</taxon>
        <taxon>Colletotrichum destructivum species complex</taxon>
    </lineage>
</organism>
<dbReference type="Proteomes" id="UP000326340">
    <property type="component" value="Unassembled WGS sequence"/>
</dbReference>
<proteinExistence type="predicted"/>
<evidence type="ECO:0000313" key="2">
    <source>
        <dbReference type="Proteomes" id="UP000326340"/>
    </source>
</evidence>
<comment type="caution">
    <text evidence="1">The sequence shown here is derived from an EMBL/GenBank/DDBJ whole genome shotgun (WGS) entry which is preliminary data.</text>
</comment>
<sequence length="205" mass="23422">MALELYIPPCICSPSHPLHPPPLNKPLRIQIEGPLVSVQKLFPETPWDVGEIPTSFPQPAGPLLARLAYQTIYGHEVRPNVANDVIVRDEYLGWVREARPLNQIDYYGVTFDHLVPADDPDPEVFQINIIEMDGDEGEYANKYLPFRVDWREFTGKRILAVPRCCQLRKGTTDRLRINDGVKRREDYAKEQESFDAKNQSGGVRP</sequence>
<name>A0A5Q4BDH8_9PEZI</name>
<dbReference type="OrthoDB" id="4790633at2759"/>